<dbReference type="Pfam" id="PF00149">
    <property type="entry name" value="Metallophos"/>
    <property type="match status" value="1"/>
</dbReference>
<dbReference type="SUPFAM" id="SSF56300">
    <property type="entry name" value="Metallo-dependent phosphatases"/>
    <property type="match status" value="1"/>
</dbReference>
<dbReference type="SUPFAM" id="SSF74924">
    <property type="entry name" value="Cap-Gly domain"/>
    <property type="match status" value="1"/>
</dbReference>
<keyword evidence="4" id="KW-0106">Calcium</keyword>
<keyword evidence="5" id="KW-0464">Manganese</keyword>
<protein>
    <recommendedName>
        <fullName evidence="6">Serine/threonine-protein phosphatase</fullName>
        <ecNumber evidence="6">3.1.3.16</ecNumber>
    </recommendedName>
</protein>
<dbReference type="GO" id="GO:0005509">
    <property type="term" value="F:calcium ion binding"/>
    <property type="evidence" value="ECO:0007669"/>
    <property type="project" value="InterPro"/>
</dbReference>
<keyword evidence="6" id="KW-0378">Hydrolase</keyword>
<dbReference type="Pfam" id="PF01302">
    <property type="entry name" value="CAP_GLY"/>
    <property type="match status" value="1"/>
</dbReference>
<reference evidence="9" key="1">
    <citation type="submission" date="2021-01" db="EMBL/GenBank/DDBJ databases">
        <authorList>
            <person name="Corre E."/>
            <person name="Pelletier E."/>
            <person name="Niang G."/>
            <person name="Scheremetjew M."/>
            <person name="Finn R."/>
            <person name="Kale V."/>
            <person name="Holt S."/>
            <person name="Cochrane G."/>
            <person name="Meng A."/>
            <person name="Brown T."/>
            <person name="Cohen L."/>
        </authorList>
    </citation>
    <scope>NUCLEOTIDE SEQUENCE</scope>
    <source>
        <strain evidence="9">CCMP441</strain>
    </source>
</reference>
<feature type="domain" description="EF-hand" evidence="7">
    <location>
        <begin position="774"/>
        <end position="809"/>
    </location>
</feature>
<dbReference type="SMART" id="SM00054">
    <property type="entry name" value="EFh"/>
    <property type="match status" value="5"/>
</dbReference>
<organism evidence="9">
    <name type="scientific">Hemiselmis andersenii</name>
    <name type="common">Cryptophyte alga</name>
    <dbReference type="NCBI Taxonomy" id="464988"/>
    <lineage>
        <taxon>Eukaryota</taxon>
        <taxon>Cryptophyceae</taxon>
        <taxon>Cryptomonadales</taxon>
        <taxon>Hemiselmidaceae</taxon>
        <taxon>Hemiselmis</taxon>
    </lineage>
</organism>
<dbReference type="InterPro" id="IPR000938">
    <property type="entry name" value="CAP-Gly_domain"/>
</dbReference>
<dbReference type="InterPro" id="IPR029052">
    <property type="entry name" value="Metallo-depent_PP-like"/>
</dbReference>
<dbReference type="Gene3D" id="1.10.238.10">
    <property type="entry name" value="EF-hand"/>
    <property type="match status" value="4"/>
</dbReference>
<evidence type="ECO:0000259" key="8">
    <source>
        <dbReference type="PROSITE" id="PS50245"/>
    </source>
</evidence>
<dbReference type="AlphaFoldDB" id="A0A7S0UAF8"/>
<evidence type="ECO:0000256" key="1">
    <source>
        <dbReference type="ARBA" id="ARBA00001936"/>
    </source>
</evidence>
<dbReference type="InterPro" id="IPR036859">
    <property type="entry name" value="CAP-Gly_dom_sf"/>
</dbReference>
<comment type="catalytic activity">
    <reaction evidence="6">
        <text>O-phospho-L-threonyl-[protein] + H2O = L-threonyl-[protein] + phosphate</text>
        <dbReference type="Rhea" id="RHEA:47004"/>
        <dbReference type="Rhea" id="RHEA-COMP:11060"/>
        <dbReference type="Rhea" id="RHEA-COMP:11605"/>
        <dbReference type="ChEBI" id="CHEBI:15377"/>
        <dbReference type="ChEBI" id="CHEBI:30013"/>
        <dbReference type="ChEBI" id="CHEBI:43474"/>
        <dbReference type="ChEBI" id="CHEBI:61977"/>
        <dbReference type="EC" id="3.1.3.16"/>
    </reaction>
</comment>
<dbReference type="Gene3D" id="3.60.21.10">
    <property type="match status" value="1"/>
</dbReference>
<dbReference type="PANTHER" id="PTHR45668:SF5">
    <property type="entry name" value="SERINE_THREONINE-PROTEIN PHOSPHATASE 5"/>
    <property type="match status" value="1"/>
</dbReference>
<feature type="domain" description="EF-hand" evidence="7">
    <location>
        <begin position="549"/>
        <end position="584"/>
    </location>
</feature>
<dbReference type="PRINTS" id="PR00114">
    <property type="entry name" value="STPHPHTASE"/>
</dbReference>
<dbReference type="SUPFAM" id="SSF47473">
    <property type="entry name" value="EF-hand"/>
    <property type="match status" value="3"/>
</dbReference>
<gene>
    <name evidence="9" type="ORF">HAND1043_LOCUS19356</name>
</gene>
<dbReference type="InterPro" id="IPR051134">
    <property type="entry name" value="PPP_phosphatase"/>
</dbReference>
<feature type="domain" description="EF-hand" evidence="7">
    <location>
        <begin position="678"/>
        <end position="713"/>
    </location>
</feature>
<evidence type="ECO:0000256" key="4">
    <source>
        <dbReference type="ARBA" id="ARBA00022837"/>
    </source>
</evidence>
<dbReference type="Pfam" id="PF13499">
    <property type="entry name" value="EF-hand_7"/>
    <property type="match status" value="2"/>
</dbReference>
<evidence type="ECO:0000256" key="5">
    <source>
        <dbReference type="ARBA" id="ARBA00023211"/>
    </source>
</evidence>
<dbReference type="InterPro" id="IPR018247">
    <property type="entry name" value="EF_Hand_1_Ca_BS"/>
</dbReference>
<name>A0A7S0UAF8_HEMAN</name>
<dbReference type="EMBL" id="HBFK01031854">
    <property type="protein sequence ID" value="CAD8752850.1"/>
    <property type="molecule type" value="Transcribed_RNA"/>
</dbReference>
<dbReference type="PROSITE" id="PS50245">
    <property type="entry name" value="CAP_GLY_2"/>
    <property type="match status" value="1"/>
</dbReference>
<dbReference type="PANTHER" id="PTHR45668">
    <property type="entry name" value="SERINE/THREONINE-PROTEIN PHOSPHATASE 5-RELATED"/>
    <property type="match status" value="1"/>
</dbReference>
<sequence length="885" mass="98749">MSTNEEVKMGSKVVILGKRKGTVRFIGTTAFGPGEWVGIELDKPTGTHDGLANGHRYFTCPPGHGVYVQRQGVLPSTSWQAAASQIQSLLRGRKDRQETDYKRAFQTWNAMDMEEESQFLDQSATITRVEHMLRAYHPASSATPNGNSAVALSISGGLSPNSMDWGADIQIEPGYEGPHITWPLTLSTVENVLHHIRTKPEIAIHKKYVAEVVGRACDLMGKQLKDSVYDMAVPSGSDGKLVICGDTHGQLADFLWVLKQNGEPSPTTGYLLNGDVADRGEDASEILMISLLYKLLYPDNVMINRGNHENLEMNRRALEHGGGFFDECKRKYDATIFMMFQQLFEIFPLATVVSKRVFVVHGGLFRRDGVLVQHIRTINRRRQCPTSTEAIEDALMFDCMWADPQDFPGVSRAAHRGANCIRFGPDVTKRFLGNNSLSLCIRSHEVPNSLRGFEDKHDGRLITVFTASNYCGQTGNYGAVVIFHSDMSYTVEEHMAPSLDSLVQEYSHSGMTPSRTDEPVKQVTAEDMNASMDKMNADIMEKLRQKIVQHKDDLWWYWMQIDTKGTGKVSAAHWRQGMSSALQLDLPWFNLQKTLCKIDAQGNIDYKEFLDQSQPDFAYDQAGFEPGWENKVVLKFYENMLKSDMTLKQTLSMFDSDGDGLVSPTEFRQALNIAQSGLPEPQVNAILRLIDRDDSGRLKVADFLDRFQVVYSSGKSDAEKPPKEVQDNLSKIGRLLIGSEGTRVATFEKIDINGDGYVDQSEFLTAVKSLKLQLSDQELAQVWKVVDANGDGHLNYLEFCAAFQVEDKTGTKDQALRGIIDSILASLQKNSMSLAFAFRYFDPTGQGTLKRDDFKAGMKALNASNNGPSPCTDEQLDVLCDFIDA</sequence>
<dbReference type="InterPro" id="IPR011992">
    <property type="entry name" value="EF-hand-dom_pair"/>
</dbReference>
<keyword evidence="3" id="KW-0479">Metal-binding</keyword>
<accession>A0A7S0UAF8</accession>
<proteinExistence type="inferred from homology"/>
<dbReference type="PROSITE" id="PS50222">
    <property type="entry name" value="EF_HAND_2"/>
    <property type="match status" value="6"/>
</dbReference>
<dbReference type="GO" id="GO:0004722">
    <property type="term" value="F:protein serine/threonine phosphatase activity"/>
    <property type="evidence" value="ECO:0007669"/>
    <property type="project" value="UniProtKB-EC"/>
</dbReference>
<dbReference type="InterPro" id="IPR006186">
    <property type="entry name" value="Ser/Thr-sp_prot-phosphatase"/>
</dbReference>
<dbReference type="EC" id="3.1.3.16" evidence="6"/>
<dbReference type="PROSITE" id="PS00018">
    <property type="entry name" value="EF_HAND_1"/>
    <property type="match status" value="3"/>
</dbReference>
<evidence type="ECO:0000259" key="7">
    <source>
        <dbReference type="PROSITE" id="PS50222"/>
    </source>
</evidence>
<evidence type="ECO:0000313" key="9">
    <source>
        <dbReference type="EMBL" id="CAD8752850.1"/>
    </source>
</evidence>
<feature type="domain" description="EF-hand" evidence="7">
    <location>
        <begin position="829"/>
        <end position="864"/>
    </location>
</feature>
<dbReference type="Gene3D" id="2.30.30.190">
    <property type="entry name" value="CAP Gly-rich-like domain"/>
    <property type="match status" value="1"/>
</dbReference>
<evidence type="ECO:0000256" key="3">
    <source>
        <dbReference type="ARBA" id="ARBA00022723"/>
    </source>
</evidence>
<dbReference type="CDD" id="cd00051">
    <property type="entry name" value="EFh"/>
    <property type="match status" value="2"/>
</dbReference>
<comment type="similarity">
    <text evidence="2 6">Belongs to the PPP phosphatase family.</text>
</comment>
<dbReference type="PROSITE" id="PS00125">
    <property type="entry name" value="SER_THR_PHOSPHATASE"/>
    <property type="match status" value="1"/>
</dbReference>
<dbReference type="InterPro" id="IPR002048">
    <property type="entry name" value="EF_hand_dom"/>
</dbReference>
<comment type="cofactor">
    <cofactor evidence="1">
        <name>Mn(2+)</name>
        <dbReference type="ChEBI" id="CHEBI:29035"/>
    </cofactor>
</comment>
<feature type="domain" description="EF-hand" evidence="7">
    <location>
        <begin position="747"/>
        <end position="773"/>
    </location>
</feature>
<feature type="domain" description="CAP-Gly" evidence="8">
    <location>
        <begin position="27"/>
        <end position="69"/>
    </location>
</feature>
<feature type="domain" description="EF-hand" evidence="7">
    <location>
        <begin position="642"/>
        <end position="677"/>
    </location>
</feature>
<evidence type="ECO:0000256" key="6">
    <source>
        <dbReference type="RuleBase" id="RU004273"/>
    </source>
</evidence>
<evidence type="ECO:0000256" key="2">
    <source>
        <dbReference type="ARBA" id="ARBA00008294"/>
    </source>
</evidence>
<dbReference type="SMART" id="SM00156">
    <property type="entry name" value="PP2Ac"/>
    <property type="match status" value="1"/>
</dbReference>
<dbReference type="InterPro" id="IPR004843">
    <property type="entry name" value="Calcineurin-like_PHP"/>
</dbReference>
<dbReference type="SMART" id="SM01052">
    <property type="entry name" value="CAP_GLY"/>
    <property type="match status" value="1"/>
</dbReference>
<dbReference type="PROSITE" id="PS50096">
    <property type="entry name" value="IQ"/>
    <property type="match status" value="1"/>
</dbReference>